<evidence type="ECO:0000313" key="2">
    <source>
        <dbReference type="Proteomes" id="UP000627446"/>
    </source>
</evidence>
<accession>A0A923HR64</accession>
<name>A0A923HR64_9BURK</name>
<protein>
    <submittedName>
        <fullName evidence="1">Uncharacterized protein</fullName>
    </submittedName>
</protein>
<keyword evidence="2" id="KW-1185">Reference proteome</keyword>
<comment type="caution">
    <text evidence="1">The sequence shown here is derived from an EMBL/GenBank/DDBJ whole genome shotgun (WGS) entry which is preliminary data.</text>
</comment>
<dbReference type="RefSeq" id="WP_186914572.1">
    <property type="nucleotide sequence ID" value="NZ_JACOFZ010000001.1"/>
</dbReference>
<organism evidence="1 2">
    <name type="scientific">Undibacterium nitidum</name>
    <dbReference type="NCBI Taxonomy" id="2762298"/>
    <lineage>
        <taxon>Bacteria</taxon>
        <taxon>Pseudomonadati</taxon>
        <taxon>Pseudomonadota</taxon>
        <taxon>Betaproteobacteria</taxon>
        <taxon>Burkholderiales</taxon>
        <taxon>Oxalobacteraceae</taxon>
        <taxon>Undibacterium</taxon>
    </lineage>
</organism>
<dbReference type="AlphaFoldDB" id="A0A923HR64"/>
<reference evidence="1" key="1">
    <citation type="submission" date="2020-08" db="EMBL/GenBank/DDBJ databases">
        <title>Novel species isolated from subtropical streams in China.</title>
        <authorList>
            <person name="Lu H."/>
        </authorList>
    </citation>
    <scope>NUCLEOTIDE SEQUENCE</scope>
    <source>
        <strain evidence="1">LX22W</strain>
    </source>
</reference>
<sequence length="401" mass="44533">MSAVDQEASYRSLYTYAWDIEDQGVGSFVDEVLAMGIRDVTIATAYHAGKFIRPHAKQGPRVIFPEDGVTYFEPDLTRYGEIQAKAHSQANTKAVVGDLIKDGRVRVHAWTVLLHNSRIGAAYPHFTAKNAFGDSYVYSLCPMQPAVFDYAVNLCTDLSSQYAFNSLVLETPGWLPYGHGYHHEFAQVASNAWLDNLLGTCFCDACQQAARRKGIDVIALQDRVRVSVDNYLQLSASAQADQAATWMQNDLLSDSDWLAYVEMRQDRVTELVSSIRAAIPAAMKLAVIPTVQRPTAACWTEGSDLKALSEVADYLEIPFYEASANRAIADAWESLRQVTHPEKIRAILRPGLPDLNQGNEIATAIDGINALGIRDFAFYNYGLLPQHRLDHLAQVLQSKKE</sequence>
<dbReference type="Proteomes" id="UP000627446">
    <property type="component" value="Unassembled WGS sequence"/>
</dbReference>
<proteinExistence type="predicted"/>
<evidence type="ECO:0000313" key="1">
    <source>
        <dbReference type="EMBL" id="MBC3880972.1"/>
    </source>
</evidence>
<gene>
    <name evidence="1" type="ORF">H8K36_06275</name>
</gene>
<dbReference type="EMBL" id="JACOFZ010000001">
    <property type="protein sequence ID" value="MBC3880972.1"/>
    <property type="molecule type" value="Genomic_DNA"/>
</dbReference>
<dbReference type="Gene3D" id="3.20.20.80">
    <property type="entry name" value="Glycosidases"/>
    <property type="match status" value="1"/>
</dbReference>